<keyword evidence="1 3" id="KW-0808">Transferase</keyword>
<dbReference type="EC" id="2.3.1.-" evidence="3"/>
<dbReference type="CDD" id="cd04301">
    <property type="entry name" value="NAT_SF"/>
    <property type="match status" value="1"/>
</dbReference>
<dbReference type="Gene3D" id="3.40.630.30">
    <property type="match status" value="1"/>
</dbReference>
<dbReference type="Proteomes" id="UP000472271">
    <property type="component" value="Chromosome 15"/>
</dbReference>
<dbReference type="InterPro" id="IPR013652">
    <property type="entry name" value="Glycine_N-acyltransferase_C"/>
</dbReference>
<reference evidence="5" key="3">
    <citation type="submission" date="2025-09" db="UniProtKB">
        <authorList>
            <consortium name="Ensembl"/>
        </authorList>
    </citation>
    <scope>IDENTIFICATION</scope>
</reference>
<reference evidence="5" key="2">
    <citation type="submission" date="2025-08" db="UniProtKB">
        <authorList>
            <consortium name="Ensembl"/>
        </authorList>
    </citation>
    <scope>IDENTIFICATION</scope>
</reference>
<dbReference type="AlphaFoldDB" id="A0A673BNS6"/>
<name>A0A673BNS6_9TELE</name>
<dbReference type="InterPro" id="IPR010313">
    <property type="entry name" value="Glycine_N-acyltransferase"/>
</dbReference>
<dbReference type="InterPro" id="IPR016181">
    <property type="entry name" value="Acyl_CoA_acyltransferase"/>
</dbReference>
<evidence type="ECO:0000256" key="2">
    <source>
        <dbReference type="ARBA" id="ARBA00023315"/>
    </source>
</evidence>
<gene>
    <name evidence="5" type="primary">si:dkey-76k16.6</name>
</gene>
<dbReference type="SUPFAM" id="SSF55729">
    <property type="entry name" value="Acyl-CoA N-acyltransferases (Nat)"/>
    <property type="match status" value="1"/>
</dbReference>
<dbReference type="PROSITE" id="PS51186">
    <property type="entry name" value="GNAT"/>
    <property type="match status" value="1"/>
</dbReference>
<protein>
    <recommendedName>
        <fullName evidence="3">Glycine N-acyltransferase-like protein</fullName>
        <ecNumber evidence="3">2.3.1.-</ecNumber>
    </recommendedName>
</protein>
<evidence type="ECO:0000256" key="1">
    <source>
        <dbReference type="ARBA" id="ARBA00022679"/>
    </source>
</evidence>
<dbReference type="InterPro" id="IPR015938">
    <property type="entry name" value="Glycine_N-acyltransferase_N"/>
</dbReference>
<dbReference type="PANTHER" id="PTHR15298">
    <property type="entry name" value="L-COA N-ACYLTRANSFERASE-RELATED"/>
    <property type="match status" value="1"/>
</dbReference>
<dbReference type="PANTHER" id="PTHR15298:SF15">
    <property type="entry name" value="GLYCINE N-ACYLTRANSFERASE-LIKE PROTEIN"/>
    <property type="match status" value="1"/>
</dbReference>
<dbReference type="GO" id="GO:0005739">
    <property type="term" value="C:mitochondrion"/>
    <property type="evidence" value="ECO:0007669"/>
    <property type="project" value="InterPro"/>
</dbReference>
<dbReference type="Pfam" id="PF08444">
    <property type="entry name" value="Gly_acyl_tr_C"/>
    <property type="match status" value="1"/>
</dbReference>
<sequence length="272" mass="30796">MELNEEQLKDAETKLKTYLPRSLTAYGTLVLMNRAKPDPMKVFVDTWPDFHVVVCRPEREQKGDSFKDIIVFATDETILKETIRNPCVIDWSAYLCVGVELQHSETFRAVASEKNICSSQLAFCHMMILNDVSGLPTTDSSVVSLSSLDESHIGLMNQTWKFGNDDAVPMIRNMIKNFPSCCVLDADGKPVSWVLTYASCAIGMLYTLPEHRGKGYAKVLISTMANRLHAQGLPVYCFIEKENTVSYNLFKSLGFTEDPSYKGTWFHFNYEK</sequence>
<accession>A0A673BNS6</accession>
<keyword evidence="6" id="KW-1185">Reference proteome</keyword>
<reference evidence="5" key="1">
    <citation type="submission" date="2019-06" db="EMBL/GenBank/DDBJ databases">
        <authorList>
            <consortium name="Wellcome Sanger Institute Data Sharing"/>
        </authorList>
    </citation>
    <scope>NUCLEOTIDE SEQUENCE [LARGE SCALE GENOMIC DNA]</scope>
</reference>
<dbReference type="OrthoDB" id="61870at2759"/>
<organism evidence="5 6">
    <name type="scientific">Sphaeramia orbicularis</name>
    <name type="common">orbiculate cardinalfish</name>
    <dbReference type="NCBI Taxonomy" id="375764"/>
    <lineage>
        <taxon>Eukaryota</taxon>
        <taxon>Metazoa</taxon>
        <taxon>Chordata</taxon>
        <taxon>Craniata</taxon>
        <taxon>Vertebrata</taxon>
        <taxon>Euteleostomi</taxon>
        <taxon>Actinopterygii</taxon>
        <taxon>Neopterygii</taxon>
        <taxon>Teleostei</taxon>
        <taxon>Neoteleostei</taxon>
        <taxon>Acanthomorphata</taxon>
        <taxon>Gobiaria</taxon>
        <taxon>Kurtiformes</taxon>
        <taxon>Apogonoidei</taxon>
        <taxon>Apogonidae</taxon>
        <taxon>Apogoninae</taxon>
        <taxon>Sphaeramia</taxon>
    </lineage>
</organism>
<evidence type="ECO:0000313" key="6">
    <source>
        <dbReference type="Proteomes" id="UP000472271"/>
    </source>
</evidence>
<evidence type="ECO:0000256" key="3">
    <source>
        <dbReference type="RuleBase" id="RU368002"/>
    </source>
</evidence>
<comment type="similarity">
    <text evidence="3">Belongs to the glycine N-acyltransferase family.</text>
</comment>
<evidence type="ECO:0000313" key="5">
    <source>
        <dbReference type="Ensembl" id="ENSSORP00005042924.1"/>
    </source>
</evidence>
<dbReference type="GO" id="GO:0047961">
    <property type="term" value="F:glycine N-acyltransferase activity"/>
    <property type="evidence" value="ECO:0007669"/>
    <property type="project" value="InterPro"/>
</dbReference>
<proteinExistence type="inferred from homology"/>
<evidence type="ECO:0000259" key="4">
    <source>
        <dbReference type="PROSITE" id="PS51186"/>
    </source>
</evidence>
<dbReference type="Ensembl" id="ENSSORT00005044014.1">
    <property type="protein sequence ID" value="ENSSORP00005042924.1"/>
    <property type="gene ID" value="ENSSORG00005019863.1"/>
</dbReference>
<keyword evidence="2 3" id="KW-0012">Acyltransferase</keyword>
<dbReference type="InParanoid" id="A0A673BNS6"/>
<dbReference type="InterPro" id="IPR000182">
    <property type="entry name" value="GNAT_dom"/>
</dbReference>
<feature type="domain" description="N-acetyltransferase" evidence="4">
    <location>
        <begin position="143"/>
        <end position="272"/>
    </location>
</feature>
<dbReference type="Pfam" id="PF06021">
    <property type="entry name" value="Gly_acyl_tr_N"/>
    <property type="match status" value="1"/>
</dbReference>